<keyword evidence="2" id="KW-1185">Reference proteome</keyword>
<reference evidence="1" key="1">
    <citation type="journal article" date="2014" name="Int. J. Syst. Evol. Microbiol.">
        <title>Complete genome sequence of Corynebacterium casei LMG S-19264T (=DSM 44701T), isolated from a smear-ripened cheese.</title>
        <authorList>
            <consortium name="US DOE Joint Genome Institute (JGI-PGF)"/>
            <person name="Walter F."/>
            <person name="Albersmeier A."/>
            <person name="Kalinowski J."/>
            <person name="Ruckert C."/>
        </authorList>
    </citation>
    <scope>NUCLEOTIDE SEQUENCE</scope>
    <source>
        <strain evidence="1">JCM 4369</strain>
    </source>
</reference>
<dbReference type="Proteomes" id="UP000618795">
    <property type="component" value="Unassembled WGS sequence"/>
</dbReference>
<dbReference type="AlphaFoldDB" id="A0A918MFT7"/>
<dbReference type="EMBL" id="BMTD01000025">
    <property type="protein sequence ID" value="GGV23434.1"/>
    <property type="molecule type" value="Genomic_DNA"/>
</dbReference>
<evidence type="ECO:0000313" key="1">
    <source>
        <dbReference type="EMBL" id="GGV23434.1"/>
    </source>
</evidence>
<comment type="caution">
    <text evidence="1">The sequence shown here is derived from an EMBL/GenBank/DDBJ whole genome shotgun (WGS) entry which is preliminary data.</text>
</comment>
<name>A0A918MFT7_9ACTN</name>
<reference evidence="1" key="2">
    <citation type="submission" date="2020-09" db="EMBL/GenBank/DDBJ databases">
        <authorList>
            <person name="Sun Q."/>
            <person name="Ohkuma M."/>
        </authorList>
    </citation>
    <scope>NUCLEOTIDE SEQUENCE</scope>
    <source>
        <strain evidence="1">JCM 4369</strain>
    </source>
</reference>
<evidence type="ECO:0000313" key="2">
    <source>
        <dbReference type="Proteomes" id="UP000618795"/>
    </source>
</evidence>
<proteinExistence type="predicted"/>
<sequence>MLTCTAHAYGVWRRTWAWQRWTDGGRDPDDSGASGMRNLAASLKRVAATGERDAMTLQRYDVENAERPGEWEERCRRPSCTPAPVNCGS</sequence>
<accession>A0A918MFT7</accession>
<protein>
    <submittedName>
        <fullName evidence="1">Uncharacterized protein</fullName>
    </submittedName>
</protein>
<organism evidence="1 2">
    <name type="scientific">Streptomyces filipinensis</name>
    <dbReference type="NCBI Taxonomy" id="66887"/>
    <lineage>
        <taxon>Bacteria</taxon>
        <taxon>Bacillati</taxon>
        <taxon>Actinomycetota</taxon>
        <taxon>Actinomycetes</taxon>
        <taxon>Kitasatosporales</taxon>
        <taxon>Streptomycetaceae</taxon>
        <taxon>Streptomyces</taxon>
    </lineage>
</organism>
<gene>
    <name evidence="1" type="ORF">GCM10010260_74770</name>
</gene>